<protein>
    <submittedName>
        <fullName evidence="3">Uncharacterized protein</fullName>
    </submittedName>
</protein>
<feature type="transmembrane region" description="Helical" evidence="2">
    <location>
        <begin position="12"/>
        <end position="34"/>
    </location>
</feature>
<reference evidence="3" key="1">
    <citation type="journal article" date="2021" name="PeerJ">
        <title>Extensive microbial diversity within the chicken gut microbiome revealed by metagenomics and culture.</title>
        <authorList>
            <person name="Gilroy R."/>
            <person name="Ravi A."/>
            <person name="Getino M."/>
            <person name="Pursley I."/>
            <person name="Horton D.L."/>
            <person name="Alikhan N.F."/>
            <person name="Baker D."/>
            <person name="Gharbi K."/>
            <person name="Hall N."/>
            <person name="Watson M."/>
            <person name="Adriaenssens E.M."/>
            <person name="Foster-Nyarko E."/>
            <person name="Jarju S."/>
            <person name="Secka A."/>
            <person name="Antonio M."/>
            <person name="Oren A."/>
            <person name="Chaudhuri R.R."/>
            <person name="La Ragione R."/>
            <person name="Hildebrand F."/>
            <person name="Pallen M.J."/>
        </authorList>
    </citation>
    <scope>NUCLEOTIDE SEQUENCE</scope>
    <source>
        <strain evidence="3">USASDec5-558</strain>
    </source>
</reference>
<gene>
    <name evidence="3" type="ORF">H9850_02455</name>
</gene>
<dbReference type="EMBL" id="DXEV01000045">
    <property type="protein sequence ID" value="HIX56316.1"/>
    <property type="molecule type" value="Genomic_DNA"/>
</dbReference>
<dbReference type="Proteomes" id="UP000886829">
    <property type="component" value="Unassembled WGS sequence"/>
</dbReference>
<evidence type="ECO:0000313" key="4">
    <source>
        <dbReference type="Proteomes" id="UP000886829"/>
    </source>
</evidence>
<keyword evidence="2" id="KW-0472">Membrane</keyword>
<comment type="caution">
    <text evidence="3">The sequence shown here is derived from an EMBL/GenBank/DDBJ whole genome shotgun (WGS) entry which is preliminary data.</text>
</comment>
<sequence length="136" mass="15340">MELKSNKPLIIINAALSLAVITLSIQVVFLTFTIKDQKDSLRYLSSSTDVHTIQNKLNGMQNNLLDITRELETLKADNNRLSAEVATMSAIVNQSGTDNHFLQQELSSFDERINELEKKANDTAYELQSLQRSQNQ</sequence>
<proteinExistence type="predicted"/>
<accession>A0A9D1WBS1</accession>
<reference evidence="3" key="2">
    <citation type="submission" date="2021-04" db="EMBL/GenBank/DDBJ databases">
        <authorList>
            <person name="Gilroy R."/>
        </authorList>
    </citation>
    <scope>NUCLEOTIDE SEQUENCE</scope>
    <source>
        <strain evidence="3">USASDec5-558</strain>
    </source>
</reference>
<evidence type="ECO:0000313" key="3">
    <source>
        <dbReference type="EMBL" id="HIX56316.1"/>
    </source>
</evidence>
<evidence type="ECO:0000256" key="1">
    <source>
        <dbReference type="SAM" id="Coils"/>
    </source>
</evidence>
<name>A0A9D1WBS1_9GAMM</name>
<keyword evidence="2" id="KW-0812">Transmembrane</keyword>
<dbReference type="InterPro" id="IPR042103">
    <property type="entry name" value="SerRS_1_N_sf"/>
</dbReference>
<feature type="coiled-coil region" evidence="1">
    <location>
        <begin position="57"/>
        <end position="133"/>
    </location>
</feature>
<dbReference type="AlphaFoldDB" id="A0A9D1WBS1"/>
<dbReference type="Gene3D" id="1.10.287.40">
    <property type="entry name" value="Serine-tRNA synthetase, tRNA binding domain"/>
    <property type="match status" value="1"/>
</dbReference>
<keyword evidence="1" id="KW-0175">Coiled coil</keyword>
<organism evidence="3 4">
    <name type="scientific">Candidatus Anaerobiospirillum pullistercoris</name>
    <dbReference type="NCBI Taxonomy" id="2838452"/>
    <lineage>
        <taxon>Bacteria</taxon>
        <taxon>Pseudomonadati</taxon>
        <taxon>Pseudomonadota</taxon>
        <taxon>Gammaproteobacteria</taxon>
        <taxon>Aeromonadales</taxon>
        <taxon>Succinivibrionaceae</taxon>
        <taxon>Anaerobiospirillum</taxon>
    </lineage>
</organism>
<keyword evidence="2" id="KW-1133">Transmembrane helix</keyword>
<evidence type="ECO:0000256" key="2">
    <source>
        <dbReference type="SAM" id="Phobius"/>
    </source>
</evidence>